<feature type="domain" description="Peptidase M16 N-terminal" evidence="7">
    <location>
        <begin position="21"/>
        <end position="142"/>
    </location>
</feature>
<evidence type="ECO:0000256" key="2">
    <source>
        <dbReference type="ARBA" id="ARBA00022670"/>
    </source>
</evidence>
<dbReference type="Pfam" id="PF05193">
    <property type="entry name" value="Peptidase_M16_C"/>
    <property type="match status" value="1"/>
</dbReference>
<evidence type="ECO:0000256" key="5">
    <source>
        <dbReference type="ARBA" id="ARBA00023049"/>
    </source>
</evidence>
<dbReference type="GO" id="GO:0006508">
    <property type="term" value="P:proteolysis"/>
    <property type="evidence" value="ECO:0007669"/>
    <property type="project" value="UniProtKB-KW"/>
</dbReference>
<feature type="compositionally biased region" description="Low complexity" evidence="6">
    <location>
        <begin position="422"/>
        <end position="444"/>
    </location>
</feature>
<evidence type="ECO:0000313" key="9">
    <source>
        <dbReference type="EMBL" id="ROR52929.1"/>
    </source>
</evidence>
<evidence type="ECO:0000259" key="7">
    <source>
        <dbReference type="Pfam" id="PF00675"/>
    </source>
</evidence>
<dbReference type="EMBL" id="RKHG01000001">
    <property type="protein sequence ID" value="ROR52929.1"/>
    <property type="molecule type" value="Genomic_DNA"/>
</dbReference>
<protein>
    <submittedName>
        <fullName evidence="9">Putative Zn-dependent peptidase</fullName>
    </submittedName>
</protein>
<accession>A0A3N1ZPU2</accession>
<evidence type="ECO:0000256" key="3">
    <source>
        <dbReference type="ARBA" id="ARBA00022801"/>
    </source>
</evidence>
<dbReference type="Pfam" id="PF00675">
    <property type="entry name" value="Peptidase_M16"/>
    <property type="match status" value="1"/>
</dbReference>
<evidence type="ECO:0000256" key="1">
    <source>
        <dbReference type="ARBA" id="ARBA00007261"/>
    </source>
</evidence>
<keyword evidence="5" id="KW-0482">Metalloprotease</keyword>
<dbReference type="SUPFAM" id="SSF63411">
    <property type="entry name" value="LuxS/MPP-like metallohydrolase"/>
    <property type="match status" value="2"/>
</dbReference>
<dbReference type="AlphaFoldDB" id="A0A3N1ZPU2"/>
<name>A0A3N1ZPU2_9ACTN</name>
<dbReference type="PANTHER" id="PTHR43690:SF17">
    <property type="entry name" value="PROTEIN YHJJ"/>
    <property type="match status" value="1"/>
</dbReference>
<keyword evidence="3" id="KW-0378">Hydrolase</keyword>
<keyword evidence="4" id="KW-0862">Zinc</keyword>
<proteinExistence type="inferred from homology"/>
<sequence>MPQALTLQYTIEERTLPNGLRVVVNPDPSSPAVAVNLWYHVGSADEVAGRSGFAHLFEHLMFQGSARVASGEHLSALQAVGGHVNATTSFDRTNYFETVPPGAVDLALWLEADRLASLDVSQQNLDNQREVVKEEKRQRYDNVPYGDQLHLLLALNFPTDHPYGHTTIGAMEDLDAASLDEVRDFFATWYRASNAVLTLAGAIERETAFTLAEKYFGELPALPAPERHAADRLPPHEGLPRLEVVRDVPRPALHLGWRTPSIDHHDHLAVEQALAILAGGPSSRLHKVMVRETGTTEGVGGSQFDLAQGTSLALVSARTRQGHSLDELETQIVDQIQQMADEGVSAEELDRANASYEREWLGELAQIDRRADQLGAFATLHGDATQLNEHLRLMLDVTPEDVQAAVRTWLAPEARSILYYNTQTPEPDTETPTIETPTIESPTIESKEQA</sequence>
<dbReference type="InterPro" id="IPR050626">
    <property type="entry name" value="Peptidase_M16"/>
</dbReference>
<feature type="domain" description="Peptidase M16 C-terminal" evidence="8">
    <location>
        <begin position="178"/>
        <end position="353"/>
    </location>
</feature>
<dbReference type="GO" id="GO:0046872">
    <property type="term" value="F:metal ion binding"/>
    <property type="evidence" value="ECO:0007669"/>
    <property type="project" value="InterPro"/>
</dbReference>
<evidence type="ECO:0000313" key="10">
    <source>
        <dbReference type="Proteomes" id="UP000275749"/>
    </source>
</evidence>
<comment type="caution">
    <text evidence="9">The sequence shown here is derived from an EMBL/GenBank/DDBJ whole genome shotgun (WGS) entry which is preliminary data.</text>
</comment>
<feature type="region of interest" description="Disordered" evidence="6">
    <location>
        <begin position="422"/>
        <end position="450"/>
    </location>
</feature>
<organism evidence="9 10">
    <name type="scientific">Luteococcus japonicus</name>
    <dbReference type="NCBI Taxonomy" id="33984"/>
    <lineage>
        <taxon>Bacteria</taxon>
        <taxon>Bacillati</taxon>
        <taxon>Actinomycetota</taxon>
        <taxon>Actinomycetes</taxon>
        <taxon>Propionibacteriales</taxon>
        <taxon>Propionibacteriaceae</taxon>
        <taxon>Luteococcus</taxon>
    </lineage>
</organism>
<dbReference type="Gene3D" id="3.30.830.10">
    <property type="entry name" value="Metalloenzyme, LuxS/M16 peptidase-like"/>
    <property type="match status" value="2"/>
</dbReference>
<dbReference type="InterPro" id="IPR011249">
    <property type="entry name" value="Metalloenz_LuxS/M16"/>
</dbReference>
<comment type="similarity">
    <text evidence="1">Belongs to the peptidase M16 family.</text>
</comment>
<evidence type="ECO:0000259" key="8">
    <source>
        <dbReference type="Pfam" id="PF05193"/>
    </source>
</evidence>
<dbReference type="RefSeq" id="WP_123574585.1">
    <property type="nucleotide sequence ID" value="NZ_RKHG01000001.1"/>
</dbReference>
<dbReference type="Proteomes" id="UP000275749">
    <property type="component" value="Unassembled WGS sequence"/>
</dbReference>
<dbReference type="PANTHER" id="PTHR43690">
    <property type="entry name" value="NARDILYSIN"/>
    <property type="match status" value="1"/>
</dbReference>
<evidence type="ECO:0000256" key="6">
    <source>
        <dbReference type="SAM" id="MobiDB-lite"/>
    </source>
</evidence>
<dbReference type="GO" id="GO:0008237">
    <property type="term" value="F:metallopeptidase activity"/>
    <property type="evidence" value="ECO:0007669"/>
    <property type="project" value="UniProtKB-KW"/>
</dbReference>
<dbReference type="InterPro" id="IPR011765">
    <property type="entry name" value="Pept_M16_N"/>
</dbReference>
<evidence type="ECO:0000256" key="4">
    <source>
        <dbReference type="ARBA" id="ARBA00022833"/>
    </source>
</evidence>
<dbReference type="InterPro" id="IPR007863">
    <property type="entry name" value="Peptidase_M16_C"/>
</dbReference>
<reference evidence="9 10" key="1">
    <citation type="submission" date="2018-11" db="EMBL/GenBank/DDBJ databases">
        <title>Sequencing the genomes of 1000 actinobacteria strains.</title>
        <authorList>
            <person name="Klenk H.-P."/>
        </authorList>
    </citation>
    <scope>NUCLEOTIDE SEQUENCE [LARGE SCALE GENOMIC DNA]</scope>
    <source>
        <strain evidence="9 10">DSM 10546</strain>
    </source>
</reference>
<gene>
    <name evidence="9" type="ORF">EDD41_0042</name>
</gene>
<keyword evidence="2" id="KW-0645">Protease</keyword>